<evidence type="ECO:0000256" key="5">
    <source>
        <dbReference type="ARBA" id="ARBA00022750"/>
    </source>
</evidence>
<dbReference type="Pfam" id="PF01750">
    <property type="entry name" value="HycI"/>
    <property type="match status" value="1"/>
</dbReference>
<evidence type="ECO:0000313" key="8">
    <source>
        <dbReference type="Proteomes" id="UP000008825"/>
    </source>
</evidence>
<evidence type="ECO:0000256" key="1">
    <source>
        <dbReference type="ARBA" id="ARBA00006814"/>
    </source>
</evidence>
<keyword evidence="4" id="KW-0479">Metal-binding</keyword>
<sequence>MPLRQNSSPRILVLGIGNTIMSDDGVGAKVVQELQREFHFPSGVDVVDGGTMGLDLLPLLEGRSHVIMVDAVETGKRPGSCVRLTGEELPSALEAKLSPHQIGLKDLLGVAQLTGHAIPELVLIGVQPKSIAVGSELTAEVNLQMETMKGAVLKELERIGAHVKPLAKSSPFRWDQ</sequence>
<evidence type="ECO:0000256" key="6">
    <source>
        <dbReference type="ARBA" id="ARBA00022801"/>
    </source>
</evidence>
<dbReference type="STRING" id="404380.Gbem_0380"/>
<evidence type="ECO:0000313" key="7">
    <source>
        <dbReference type="EMBL" id="ACH37409.1"/>
    </source>
</evidence>
<evidence type="ECO:0000256" key="2">
    <source>
        <dbReference type="ARBA" id="ARBA00022596"/>
    </source>
</evidence>
<proteinExistence type="inferred from homology"/>
<dbReference type="GO" id="GO:0008047">
    <property type="term" value="F:enzyme activator activity"/>
    <property type="evidence" value="ECO:0007669"/>
    <property type="project" value="InterPro"/>
</dbReference>
<gene>
    <name evidence="7" type="primary">hycP</name>
    <name evidence="7" type="ordered locus">Gbem_0380</name>
</gene>
<dbReference type="EMBL" id="CP001124">
    <property type="protein sequence ID" value="ACH37409.1"/>
    <property type="molecule type" value="Genomic_DNA"/>
</dbReference>
<keyword evidence="6" id="KW-0378">Hydrolase</keyword>
<dbReference type="NCBIfam" id="TIGR00072">
    <property type="entry name" value="hydrog_prot"/>
    <property type="match status" value="1"/>
</dbReference>
<reference evidence="7 8" key="2">
    <citation type="journal article" date="2010" name="BMC Genomics">
        <title>The genome of Geobacter bemidjiensis, exemplar for the subsurface clade of Geobacter species that predominate in Fe(III)-reducing subsurface environments.</title>
        <authorList>
            <person name="Aklujkar M."/>
            <person name="Young N.D."/>
            <person name="Holmes D."/>
            <person name="Chavan M."/>
            <person name="Risso C."/>
            <person name="Kiss H.E."/>
            <person name="Han C.S."/>
            <person name="Land M.L."/>
            <person name="Lovley D.R."/>
        </authorList>
    </citation>
    <scope>NUCLEOTIDE SEQUENCE [LARGE SCALE GENOMIC DNA]</scope>
    <source>
        <strain evidence="8">ATCC BAA-1014 / DSM 16622 / JCM 12645 / Bem</strain>
    </source>
</reference>
<dbReference type="GO" id="GO:0046872">
    <property type="term" value="F:metal ion binding"/>
    <property type="evidence" value="ECO:0007669"/>
    <property type="project" value="UniProtKB-KW"/>
</dbReference>
<evidence type="ECO:0000256" key="4">
    <source>
        <dbReference type="ARBA" id="ARBA00022723"/>
    </source>
</evidence>
<keyword evidence="2" id="KW-0533">Nickel</keyword>
<comment type="similarity">
    <text evidence="1">Belongs to the peptidase A31 family.</text>
</comment>
<dbReference type="RefSeq" id="WP_012528817.1">
    <property type="nucleotide sequence ID" value="NC_011146.1"/>
</dbReference>
<evidence type="ECO:0000256" key="3">
    <source>
        <dbReference type="ARBA" id="ARBA00022670"/>
    </source>
</evidence>
<dbReference type="PANTHER" id="PTHR30302:SF1">
    <property type="entry name" value="HYDROGENASE 2 MATURATION PROTEASE"/>
    <property type="match status" value="1"/>
</dbReference>
<dbReference type="CDD" id="cd06062">
    <property type="entry name" value="H2MP_MemB-H2up"/>
    <property type="match status" value="1"/>
</dbReference>
<dbReference type="Proteomes" id="UP000008825">
    <property type="component" value="Chromosome"/>
</dbReference>
<keyword evidence="5" id="KW-0064">Aspartyl protease</keyword>
<dbReference type="eggNOG" id="COG0680">
    <property type="taxonomic scope" value="Bacteria"/>
</dbReference>
<dbReference type="FunFam" id="3.40.50.1450:FF:000002">
    <property type="entry name" value="Hydrogenase 1 maturation protease"/>
    <property type="match status" value="1"/>
</dbReference>
<name>B5EAV0_CITBB</name>
<dbReference type="OrthoDB" id="9792731at2"/>
<dbReference type="HOGENOM" id="CLU_099037_0_0_7"/>
<dbReference type="InterPro" id="IPR023430">
    <property type="entry name" value="Pept_HybD-like_dom_sf"/>
</dbReference>
<reference evidence="7 8" key="1">
    <citation type="submission" date="2008-07" db="EMBL/GenBank/DDBJ databases">
        <title>Complete sequence of Geobacter bemidjiensis BEM.</title>
        <authorList>
            <consortium name="US DOE Joint Genome Institute"/>
            <person name="Lucas S."/>
            <person name="Copeland A."/>
            <person name="Lapidus A."/>
            <person name="Glavina del Rio T."/>
            <person name="Dalin E."/>
            <person name="Tice H."/>
            <person name="Bruce D."/>
            <person name="Goodwin L."/>
            <person name="Pitluck S."/>
            <person name="Kiss H."/>
            <person name="Brettin T."/>
            <person name="Detter J.C."/>
            <person name="Han C."/>
            <person name="Kuske C.R."/>
            <person name="Schmutz J."/>
            <person name="Larimer F."/>
            <person name="Land M."/>
            <person name="Hauser L."/>
            <person name="Kyrpides N."/>
            <person name="Lykidis A."/>
            <person name="Lovley D."/>
            <person name="Richardson P."/>
        </authorList>
    </citation>
    <scope>NUCLEOTIDE SEQUENCE [LARGE SCALE GENOMIC DNA]</scope>
    <source>
        <strain evidence="8">ATCC BAA-1014 / DSM 16622 / JCM 12645 / Bem</strain>
    </source>
</reference>
<accession>B5EAV0</accession>
<dbReference type="PANTHER" id="PTHR30302">
    <property type="entry name" value="HYDROGENASE 1 MATURATION PROTEASE"/>
    <property type="match status" value="1"/>
</dbReference>
<dbReference type="InterPro" id="IPR000671">
    <property type="entry name" value="Peptidase_A31"/>
</dbReference>
<dbReference type="GO" id="GO:0004190">
    <property type="term" value="F:aspartic-type endopeptidase activity"/>
    <property type="evidence" value="ECO:0007669"/>
    <property type="project" value="UniProtKB-KW"/>
</dbReference>
<dbReference type="Gene3D" id="3.40.50.1450">
    <property type="entry name" value="HybD-like"/>
    <property type="match status" value="1"/>
</dbReference>
<dbReference type="SUPFAM" id="SSF53163">
    <property type="entry name" value="HybD-like"/>
    <property type="match status" value="1"/>
</dbReference>
<dbReference type="AlphaFoldDB" id="B5EAV0"/>
<dbReference type="PRINTS" id="PR00446">
    <property type="entry name" value="HYDRGNUPTAKE"/>
</dbReference>
<keyword evidence="8" id="KW-1185">Reference proteome</keyword>
<protein>
    <submittedName>
        <fullName evidence="7">Periplasmically oriented, membrane-bound [NiFe]-hydrogenase maturation protease</fullName>
    </submittedName>
</protein>
<organism evidence="7 8">
    <name type="scientific">Citrifermentans bemidjiense (strain ATCC BAA-1014 / DSM 16622 / JCM 12645 / Bem)</name>
    <name type="common">Geobacter bemidjiensis</name>
    <dbReference type="NCBI Taxonomy" id="404380"/>
    <lineage>
        <taxon>Bacteria</taxon>
        <taxon>Pseudomonadati</taxon>
        <taxon>Thermodesulfobacteriota</taxon>
        <taxon>Desulfuromonadia</taxon>
        <taxon>Geobacterales</taxon>
        <taxon>Geobacteraceae</taxon>
        <taxon>Citrifermentans</taxon>
    </lineage>
</organism>
<dbReference type="KEGG" id="gbm:Gbem_0380"/>
<dbReference type="GO" id="GO:0016485">
    <property type="term" value="P:protein processing"/>
    <property type="evidence" value="ECO:0007669"/>
    <property type="project" value="TreeGrafter"/>
</dbReference>
<keyword evidence="3 7" id="KW-0645">Protease</keyword>